<keyword evidence="4" id="KW-1185">Reference proteome</keyword>
<dbReference type="SUPFAM" id="SSF81321">
    <property type="entry name" value="Family A G protein-coupled receptor-like"/>
    <property type="match status" value="1"/>
</dbReference>
<reference evidence="3 4" key="1">
    <citation type="submission" date="2019-01" db="EMBL/GenBank/DDBJ databases">
        <title>A draft genome assembly of the solar-powered sea slug Elysia chlorotica.</title>
        <authorList>
            <person name="Cai H."/>
            <person name="Li Q."/>
            <person name="Fang X."/>
            <person name="Li J."/>
            <person name="Curtis N.E."/>
            <person name="Altenburger A."/>
            <person name="Shibata T."/>
            <person name="Feng M."/>
            <person name="Maeda T."/>
            <person name="Schwartz J.A."/>
            <person name="Shigenobu S."/>
            <person name="Lundholm N."/>
            <person name="Nishiyama T."/>
            <person name="Yang H."/>
            <person name="Hasebe M."/>
            <person name="Li S."/>
            <person name="Pierce S.K."/>
            <person name="Wang J."/>
        </authorList>
    </citation>
    <scope>NUCLEOTIDE SEQUENCE [LARGE SCALE GENOMIC DNA]</scope>
    <source>
        <strain evidence="3">EC2010</strain>
        <tissue evidence="3">Whole organism of an adult</tissue>
    </source>
</reference>
<protein>
    <recommendedName>
        <fullName evidence="5">G-protein coupled receptors family 1 profile domain-containing protein</fullName>
    </recommendedName>
</protein>
<feature type="compositionally biased region" description="Low complexity" evidence="1">
    <location>
        <begin position="13"/>
        <end position="31"/>
    </location>
</feature>
<evidence type="ECO:0008006" key="5">
    <source>
        <dbReference type="Google" id="ProtNLM"/>
    </source>
</evidence>
<keyword evidence="2" id="KW-0812">Transmembrane</keyword>
<feature type="non-terminal residue" evidence="3">
    <location>
        <position position="1"/>
    </location>
</feature>
<comment type="caution">
    <text evidence="3">The sequence shown here is derived from an EMBL/GenBank/DDBJ whole genome shotgun (WGS) entry which is preliminary data.</text>
</comment>
<dbReference type="AlphaFoldDB" id="A0A433UCG1"/>
<name>A0A433UCG1_ELYCH</name>
<organism evidence="3 4">
    <name type="scientific">Elysia chlorotica</name>
    <name type="common">Eastern emerald elysia</name>
    <name type="synonym">Sea slug</name>
    <dbReference type="NCBI Taxonomy" id="188477"/>
    <lineage>
        <taxon>Eukaryota</taxon>
        <taxon>Metazoa</taxon>
        <taxon>Spiralia</taxon>
        <taxon>Lophotrochozoa</taxon>
        <taxon>Mollusca</taxon>
        <taxon>Gastropoda</taxon>
        <taxon>Heterobranchia</taxon>
        <taxon>Euthyneura</taxon>
        <taxon>Panpulmonata</taxon>
        <taxon>Sacoglossa</taxon>
        <taxon>Placobranchoidea</taxon>
        <taxon>Plakobranchidae</taxon>
        <taxon>Elysia</taxon>
    </lineage>
</organism>
<feature type="region of interest" description="Disordered" evidence="1">
    <location>
        <begin position="1"/>
        <end position="31"/>
    </location>
</feature>
<keyword evidence="2" id="KW-1133">Transmembrane helix</keyword>
<evidence type="ECO:0000256" key="1">
    <source>
        <dbReference type="SAM" id="MobiDB-lite"/>
    </source>
</evidence>
<proteinExistence type="predicted"/>
<feature type="transmembrane region" description="Helical" evidence="2">
    <location>
        <begin position="131"/>
        <end position="152"/>
    </location>
</feature>
<evidence type="ECO:0000256" key="2">
    <source>
        <dbReference type="SAM" id="Phobius"/>
    </source>
</evidence>
<dbReference type="Gene3D" id="1.20.1070.10">
    <property type="entry name" value="Rhodopsin 7-helix transmembrane proteins"/>
    <property type="match status" value="1"/>
</dbReference>
<dbReference type="EMBL" id="RQTK01000009">
    <property type="protein sequence ID" value="RUS91541.1"/>
    <property type="molecule type" value="Genomic_DNA"/>
</dbReference>
<evidence type="ECO:0000313" key="4">
    <source>
        <dbReference type="Proteomes" id="UP000271974"/>
    </source>
</evidence>
<dbReference type="OrthoDB" id="9990906at2759"/>
<accession>A0A433UCG1</accession>
<feature type="transmembrane region" description="Helical" evidence="2">
    <location>
        <begin position="172"/>
        <end position="194"/>
    </location>
</feature>
<evidence type="ECO:0000313" key="3">
    <source>
        <dbReference type="EMBL" id="RUS91541.1"/>
    </source>
</evidence>
<keyword evidence="2" id="KW-0472">Membrane</keyword>
<gene>
    <name evidence="3" type="ORF">EGW08_000656</name>
</gene>
<feature type="compositionally biased region" description="Polar residues" evidence="1">
    <location>
        <begin position="101"/>
        <end position="117"/>
    </location>
</feature>
<dbReference type="Proteomes" id="UP000271974">
    <property type="component" value="Unassembled WGS sequence"/>
</dbReference>
<sequence>PLEKTNPPLEKTNPPIGKKNPPIGKNIKPKGSGAIRFSVTLNPSTSVDSRPVFKNAWNAFSRVSCVLKQPINLDNESWPSSSDNPESREEDSYYYQGAENETTHTAVQSSPSTNNRENTGEAKKDGRVQSLTHLLMVASSVFLLLNAPYWMYHLFARSWKYDGDPGCARRRFLRHMLLLLRYSNHCMNFFFYCATGSRFRQEILIWWQSINK</sequence>
<feature type="region of interest" description="Disordered" evidence="1">
    <location>
        <begin position="101"/>
        <end position="124"/>
    </location>
</feature>